<evidence type="ECO:0000313" key="6">
    <source>
        <dbReference type="EMBL" id="CAF4272933.1"/>
    </source>
</evidence>
<protein>
    <recommendedName>
        <fullName evidence="2">TIR domain-containing protein</fullName>
    </recommendedName>
</protein>
<dbReference type="SUPFAM" id="SSF52200">
    <property type="entry name" value="Toll/Interleukin receptor TIR domain"/>
    <property type="match status" value="1"/>
</dbReference>
<dbReference type="InterPro" id="IPR000157">
    <property type="entry name" value="TIR_dom"/>
</dbReference>
<evidence type="ECO:0000313" key="5">
    <source>
        <dbReference type="EMBL" id="CAF3639884.1"/>
    </source>
</evidence>
<feature type="domain" description="TIR" evidence="2">
    <location>
        <begin position="1"/>
        <end position="74"/>
    </location>
</feature>
<dbReference type="InterPro" id="IPR035897">
    <property type="entry name" value="Toll_tir_struct_dom_sf"/>
</dbReference>
<evidence type="ECO:0000256" key="1">
    <source>
        <dbReference type="SAM" id="MobiDB-lite"/>
    </source>
</evidence>
<dbReference type="AlphaFoldDB" id="A0A813VWY5"/>
<sequence length="132" mass="15430">MADGIENAAAICCFITSKYQSSPYCKKELLYAENRGIPVIPCLMDADHDWMPTNWLGYTIIDILYLDFRDLISDNSPENLETKCNQLIERIRSVVGTNFPSEMHQQQQQQQQQQHRKQPLDFDNQSEDWYPV</sequence>
<gene>
    <name evidence="3" type="ORF">GPM918_LOCUS6136</name>
    <name evidence="4" type="ORF">OVA965_LOCUS36138</name>
    <name evidence="5" type="ORF">SRO942_LOCUS6136</name>
    <name evidence="6" type="ORF">TMI583_LOCUS37133</name>
</gene>
<dbReference type="EMBL" id="CAJOBA010054240">
    <property type="protein sequence ID" value="CAF4272933.1"/>
    <property type="molecule type" value="Genomic_DNA"/>
</dbReference>
<dbReference type="PANTHER" id="PTHR46270:SF2">
    <property type="entry name" value="TIR DOMAIN-CONTAINING PROTEIN"/>
    <property type="match status" value="1"/>
</dbReference>
<feature type="region of interest" description="Disordered" evidence="1">
    <location>
        <begin position="99"/>
        <end position="132"/>
    </location>
</feature>
<dbReference type="PANTHER" id="PTHR46270">
    <property type="entry name" value="ARMADILLO-TYPE FOLD-RELATED"/>
    <property type="match status" value="1"/>
</dbReference>
<dbReference type="Proteomes" id="UP000663829">
    <property type="component" value="Unassembled WGS sequence"/>
</dbReference>
<reference evidence="3" key="1">
    <citation type="submission" date="2021-02" db="EMBL/GenBank/DDBJ databases">
        <authorList>
            <person name="Nowell W R."/>
        </authorList>
    </citation>
    <scope>NUCLEOTIDE SEQUENCE</scope>
</reference>
<evidence type="ECO:0000313" key="3">
    <source>
        <dbReference type="EMBL" id="CAF0852275.1"/>
    </source>
</evidence>
<dbReference type="EMBL" id="CAJNOK010032312">
    <property type="protein sequence ID" value="CAF1482682.1"/>
    <property type="molecule type" value="Genomic_DNA"/>
</dbReference>
<evidence type="ECO:0000313" key="7">
    <source>
        <dbReference type="Proteomes" id="UP000663829"/>
    </source>
</evidence>
<dbReference type="EMBL" id="CAJOBC010000931">
    <property type="protein sequence ID" value="CAF3639884.1"/>
    <property type="molecule type" value="Genomic_DNA"/>
</dbReference>
<accession>A0A813VWY5</accession>
<dbReference type="Proteomes" id="UP000681722">
    <property type="component" value="Unassembled WGS sequence"/>
</dbReference>
<dbReference type="Pfam" id="PF13676">
    <property type="entry name" value="TIR_2"/>
    <property type="match status" value="1"/>
</dbReference>
<organism evidence="3 7">
    <name type="scientific">Didymodactylos carnosus</name>
    <dbReference type="NCBI Taxonomy" id="1234261"/>
    <lineage>
        <taxon>Eukaryota</taxon>
        <taxon>Metazoa</taxon>
        <taxon>Spiralia</taxon>
        <taxon>Gnathifera</taxon>
        <taxon>Rotifera</taxon>
        <taxon>Eurotatoria</taxon>
        <taxon>Bdelloidea</taxon>
        <taxon>Philodinida</taxon>
        <taxon>Philodinidae</taxon>
        <taxon>Didymodactylos</taxon>
    </lineage>
</organism>
<name>A0A813VWY5_9BILA</name>
<dbReference type="GO" id="GO:0007165">
    <property type="term" value="P:signal transduction"/>
    <property type="evidence" value="ECO:0007669"/>
    <property type="project" value="InterPro"/>
</dbReference>
<evidence type="ECO:0000259" key="2">
    <source>
        <dbReference type="Pfam" id="PF13676"/>
    </source>
</evidence>
<dbReference type="Proteomes" id="UP000682733">
    <property type="component" value="Unassembled WGS sequence"/>
</dbReference>
<keyword evidence="7" id="KW-1185">Reference proteome</keyword>
<comment type="caution">
    <text evidence="3">The sequence shown here is derived from an EMBL/GenBank/DDBJ whole genome shotgun (WGS) entry which is preliminary data.</text>
</comment>
<dbReference type="Gene3D" id="3.40.50.10140">
    <property type="entry name" value="Toll/interleukin-1 receptor homology (TIR) domain"/>
    <property type="match status" value="1"/>
</dbReference>
<evidence type="ECO:0000313" key="4">
    <source>
        <dbReference type="EMBL" id="CAF1482682.1"/>
    </source>
</evidence>
<dbReference type="OrthoDB" id="2148946at2759"/>
<dbReference type="Proteomes" id="UP000677228">
    <property type="component" value="Unassembled WGS sequence"/>
</dbReference>
<proteinExistence type="predicted"/>
<dbReference type="EMBL" id="CAJNOQ010000931">
    <property type="protein sequence ID" value="CAF0852275.1"/>
    <property type="molecule type" value="Genomic_DNA"/>
</dbReference>